<comment type="similarity">
    <text evidence="1">Belongs to the 14-3-3 family.</text>
</comment>
<dbReference type="PANTHER" id="PTHR18860">
    <property type="entry name" value="14-3-3 PROTEIN"/>
    <property type="match status" value="1"/>
</dbReference>
<gene>
    <name evidence="3" type="ORF">MKW94_018792</name>
</gene>
<dbReference type="PRINTS" id="PR00305">
    <property type="entry name" value="1433ZETA"/>
</dbReference>
<feature type="domain" description="14-3-3" evidence="2">
    <location>
        <begin position="5"/>
        <end position="104"/>
    </location>
</feature>
<evidence type="ECO:0000313" key="4">
    <source>
        <dbReference type="Proteomes" id="UP001177140"/>
    </source>
</evidence>
<evidence type="ECO:0000313" key="3">
    <source>
        <dbReference type="EMBL" id="MCL7038608.1"/>
    </source>
</evidence>
<dbReference type="EMBL" id="JAJJMA010192300">
    <property type="protein sequence ID" value="MCL7038608.1"/>
    <property type="molecule type" value="Genomic_DNA"/>
</dbReference>
<dbReference type="AlphaFoldDB" id="A0AA41SQ01"/>
<evidence type="ECO:0000259" key="2">
    <source>
        <dbReference type="SMART" id="SM00101"/>
    </source>
</evidence>
<dbReference type="InterPro" id="IPR000308">
    <property type="entry name" value="14-3-3"/>
</dbReference>
<proteinExistence type="inferred from homology"/>
<dbReference type="SMART" id="SM00101">
    <property type="entry name" value="14_3_3"/>
    <property type="match status" value="1"/>
</dbReference>
<accession>A0AA41SQ01</accession>
<dbReference type="SUPFAM" id="SSF48445">
    <property type="entry name" value="14-3-3 protein"/>
    <property type="match status" value="1"/>
</dbReference>
<sequence>MNTEREKLVYFARLAEQAERYDGKGNEQNARKIKEYRQKFEDELSKICSDFLVVIDEHLLSSSYLRESTVFYHKMKGDYYRYLAEIKFGDEREEVADMSLKAYEV</sequence>
<name>A0AA41SQ01_PAPNU</name>
<dbReference type="Pfam" id="PF00244">
    <property type="entry name" value="14-3-3"/>
    <property type="match status" value="1"/>
</dbReference>
<dbReference type="InterPro" id="IPR036815">
    <property type="entry name" value="14-3-3_dom_sf"/>
</dbReference>
<dbReference type="Gene3D" id="1.20.190.20">
    <property type="entry name" value="14-3-3 domain"/>
    <property type="match status" value="1"/>
</dbReference>
<dbReference type="InterPro" id="IPR023410">
    <property type="entry name" value="14-3-3_domain"/>
</dbReference>
<protein>
    <recommendedName>
        <fullName evidence="2">14-3-3 domain-containing protein</fullName>
    </recommendedName>
</protein>
<keyword evidence="4" id="KW-1185">Reference proteome</keyword>
<organism evidence="3 4">
    <name type="scientific">Papaver nudicaule</name>
    <name type="common">Iceland poppy</name>
    <dbReference type="NCBI Taxonomy" id="74823"/>
    <lineage>
        <taxon>Eukaryota</taxon>
        <taxon>Viridiplantae</taxon>
        <taxon>Streptophyta</taxon>
        <taxon>Embryophyta</taxon>
        <taxon>Tracheophyta</taxon>
        <taxon>Spermatophyta</taxon>
        <taxon>Magnoliopsida</taxon>
        <taxon>Ranunculales</taxon>
        <taxon>Papaveraceae</taxon>
        <taxon>Papaveroideae</taxon>
        <taxon>Papaver</taxon>
    </lineage>
</organism>
<dbReference type="Proteomes" id="UP001177140">
    <property type="component" value="Unassembled WGS sequence"/>
</dbReference>
<evidence type="ECO:0000256" key="1">
    <source>
        <dbReference type="ARBA" id="ARBA00006141"/>
    </source>
</evidence>
<reference evidence="3" key="1">
    <citation type="submission" date="2022-03" db="EMBL/GenBank/DDBJ databases">
        <title>A functionally conserved STORR gene fusion in Papaver species that diverged 16.8 million years ago.</title>
        <authorList>
            <person name="Catania T."/>
        </authorList>
    </citation>
    <scope>NUCLEOTIDE SEQUENCE</scope>
    <source>
        <strain evidence="3">S-191538</strain>
    </source>
</reference>
<feature type="non-terminal residue" evidence="3">
    <location>
        <position position="105"/>
    </location>
</feature>
<comment type="caution">
    <text evidence="3">The sequence shown here is derived from an EMBL/GenBank/DDBJ whole genome shotgun (WGS) entry which is preliminary data.</text>
</comment>